<dbReference type="EMBL" id="KN831780">
    <property type="protein sequence ID" value="KIM41340.1"/>
    <property type="molecule type" value="Genomic_DNA"/>
</dbReference>
<dbReference type="Proteomes" id="UP000053424">
    <property type="component" value="Unassembled WGS sequence"/>
</dbReference>
<sequence>MRSNPLLRSRIWGKMRGSTPRVIESVSRSAIDPVRICLDRSGVEMDVSEAWSARPVDGVGEVNGEMRYEESEDGNKFQARLENIRI</sequence>
<evidence type="ECO:0000313" key="2">
    <source>
        <dbReference type="Proteomes" id="UP000053424"/>
    </source>
</evidence>
<proteinExistence type="predicted"/>
<evidence type="ECO:0000313" key="1">
    <source>
        <dbReference type="EMBL" id="KIM41340.1"/>
    </source>
</evidence>
<name>A0A0C3BXL8_HEBCY</name>
<protein>
    <submittedName>
        <fullName evidence="1">Uncharacterized protein</fullName>
    </submittedName>
</protein>
<gene>
    <name evidence="1" type="ORF">M413DRAFT_146853</name>
</gene>
<organism evidence="1 2">
    <name type="scientific">Hebeloma cylindrosporum</name>
    <dbReference type="NCBI Taxonomy" id="76867"/>
    <lineage>
        <taxon>Eukaryota</taxon>
        <taxon>Fungi</taxon>
        <taxon>Dikarya</taxon>
        <taxon>Basidiomycota</taxon>
        <taxon>Agaricomycotina</taxon>
        <taxon>Agaricomycetes</taxon>
        <taxon>Agaricomycetidae</taxon>
        <taxon>Agaricales</taxon>
        <taxon>Agaricineae</taxon>
        <taxon>Hymenogastraceae</taxon>
        <taxon>Hebeloma</taxon>
    </lineage>
</organism>
<dbReference type="AlphaFoldDB" id="A0A0C3BXL8"/>
<keyword evidence="2" id="KW-1185">Reference proteome</keyword>
<dbReference type="HOGENOM" id="CLU_2498107_0_0_1"/>
<reference evidence="1 2" key="1">
    <citation type="submission" date="2014-04" db="EMBL/GenBank/DDBJ databases">
        <authorList>
            <consortium name="DOE Joint Genome Institute"/>
            <person name="Kuo A."/>
            <person name="Gay G."/>
            <person name="Dore J."/>
            <person name="Kohler A."/>
            <person name="Nagy L.G."/>
            <person name="Floudas D."/>
            <person name="Copeland A."/>
            <person name="Barry K.W."/>
            <person name="Cichocki N."/>
            <person name="Veneault-Fourrey C."/>
            <person name="LaButti K."/>
            <person name="Lindquist E.A."/>
            <person name="Lipzen A."/>
            <person name="Lundell T."/>
            <person name="Morin E."/>
            <person name="Murat C."/>
            <person name="Sun H."/>
            <person name="Tunlid A."/>
            <person name="Henrissat B."/>
            <person name="Grigoriev I.V."/>
            <person name="Hibbett D.S."/>
            <person name="Martin F."/>
            <person name="Nordberg H.P."/>
            <person name="Cantor M.N."/>
            <person name="Hua S.X."/>
        </authorList>
    </citation>
    <scope>NUCLEOTIDE SEQUENCE [LARGE SCALE GENOMIC DNA]</scope>
    <source>
        <strain evidence="2">h7</strain>
    </source>
</reference>
<accession>A0A0C3BXL8</accession>
<reference evidence="2" key="2">
    <citation type="submission" date="2015-01" db="EMBL/GenBank/DDBJ databases">
        <title>Evolutionary Origins and Diversification of the Mycorrhizal Mutualists.</title>
        <authorList>
            <consortium name="DOE Joint Genome Institute"/>
            <consortium name="Mycorrhizal Genomics Consortium"/>
            <person name="Kohler A."/>
            <person name="Kuo A."/>
            <person name="Nagy L.G."/>
            <person name="Floudas D."/>
            <person name="Copeland A."/>
            <person name="Barry K.W."/>
            <person name="Cichocki N."/>
            <person name="Veneault-Fourrey C."/>
            <person name="LaButti K."/>
            <person name="Lindquist E.A."/>
            <person name="Lipzen A."/>
            <person name="Lundell T."/>
            <person name="Morin E."/>
            <person name="Murat C."/>
            <person name="Riley R."/>
            <person name="Ohm R."/>
            <person name="Sun H."/>
            <person name="Tunlid A."/>
            <person name="Henrissat B."/>
            <person name="Grigoriev I.V."/>
            <person name="Hibbett D.S."/>
            <person name="Martin F."/>
        </authorList>
    </citation>
    <scope>NUCLEOTIDE SEQUENCE [LARGE SCALE GENOMIC DNA]</scope>
    <source>
        <strain evidence="2">h7</strain>
    </source>
</reference>